<dbReference type="Proteomes" id="UP000054477">
    <property type="component" value="Unassembled WGS sequence"/>
</dbReference>
<keyword evidence="2" id="KW-1185">Reference proteome</keyword>
<reference evidence="2" key="2">
    <citation type="submission" date="2015-01" db="EMBL/GenBank/DDBJ databases">
        <title>Evolutionary Origins and Diversification of the Mycorrhizal Mutualists.</title>
        <authorList>
            <consortium name="DOE Joint Genome Institute"/>
            <consortium name="Mycorrhizal Genomics Consortium"/>
            <person name="Kohler A."/>
            <person name="Kuo A."/>
            <person name="Nagy L.G."/>
            <person name="Floudas D."/>
            <person name="Copeland A."/>
            <person name="Barry K.W."/>
            <person name="Cichocki N."/>
            <person name="Veneault-Fourrey C."/>
            <person name="LaButti K."/>
            <person name="Lindquist E.A."/>
            <person name="Lipzen A."/>
            <person name="Lundell T."/>
            <person name="Morin E."/>
            <person name="Murat C."/>
            <person name="Riley R."/>
            <person name="Ohm R."/>
            <person name="Sun H."/>
            <person name="Tunlid A."/>
            <person name="Henrissat B."/>
            <person name="Grigoriev I.V."/>
            <person name="Hibbett D.S."/>
            <person name="Martin F."/>
        </authorList>
    </citation>
    <scope>NUCLEOTIDE SEQUENCE [LARGE SCALE GENOMIC DNA]</scope>
    <source>
        <strain evidence="2">LaAM-08-1</strain>
    </source>
</reference>
<protein>
    <submittedName>
        <fullName evidence="1">Uncharacterized protein</fullName>
    </submittedName>
</protein>
<name>A0A0C9XVV6_9AGAR</name>
<accession>A0A0C9XVV6</accession>
<sequence>MSPQEHMYWRITRVEDQATTGWMGSVVDSRVDHPQLEVYRPDAFAYQEVQARACELQQSMPE</sequence>
<dbReference type="HOGENOM" id="CLU_2904529_0_0_1"/>
<reference evidence="1 2" key="1">
    <citation type="submission" date="2014-04" db="EMBL/GenBank/DDBJ databases">
        <authorList>
            <consortium name="DOE Joint Genome Institute"/>
            <person name="Kuo A."/>
            <person name="Kohler A."/>
            <person name="Nagy L.G."/>
            <person name="Floudas D."/>
            <person name="Copeland A."/>
            <person name="Barry K.W."/>
            <person name="Cichocki N."/>
            <person name="Veneault-Fourrey C."/>
            <person name="LaButti K."/>
            <person name="Lindquist E.A."/>
            <person name="Lipzen A."/>
            <person name="Lundell T."/>
            <person name="Morin E."/>
            <person name="Murat C."/>
            <person name="Sun H."/>
            <person name="Tunlid A."/>
            <person name="Henrissat B."/>
            <person name="Grigoriev I.V."/>
            <person name="Hibbett D.S."/>
            <person name="Martin F."/>
            <person name="Nordberg H.P."/>
            <person name="Cantor M.N."/>
            <person name="Hua S.X."/>
        </authorList>
    </citation>
    <scope>NUCLEOTIDE SEQUENCE [LARGE SCALE GENOMIC DNA]</scope>
    <source>
        <strain evidence="1 2">LaAM-08-1</strain>
    </source>
</reference>
<proteinExistence type="predicted"/>
<dbReference type="AlphaFoldDB" id="A0A0C9XVV6"/>
<evidence type="ECO:0000313" key="1">
    <source>
        <dbReference type="EMBL" id="KIK05729.1"/>
    </source>
</evidence>
<gene>
    <name evidence="1" type="ORF">K443DRAFT_675004</name>
</gene>
<dbReference type="EMBL" id="KN838558">
    <property type="protein sequence ID" value="KIK05729.1"/>
    <property type="molecule type" value="Genomic_DNA"/>
</dbReference>
<organism evidence="1 2">
    <name type="scientific">Laccaria amethystina LaAM-08-1</name>
    <dbReference type="NCBI Taxonomy" id="1095629"/>
    <lineage>
        <taxon>Eukaryota</taxon>
        <taxon>Fungi</taxon>
        <taxon>Dikarya</taxon>
        <taxon>Basidiomycota</taxon>
        <taxon>Agaricomycotina</taxon>
        <taxon>Agaricomycetes</taxon>
        <taxon>Agaricomycetidae</taxon>
        <taxon>Agaricales</taxon>
        <taxon>Agaricineae</taxon>
        <taxon>Hydnangiaceae</taxon>
        <taxon>Laccaria</taxon>
    </lineage>
</organism>
<evidence type="ECO:0000313" key="2">
    <source>
        <dbReference type="Proteomes" id="UP000054477"/>
    </source>
</evidence>